<dbReference type="CDD" id="cd16922">
    <property type="entry name" value="HATPase_EvgS-ArcB-TorS-like"/>
    <property type="match status" value="1"/>
</dbReference>
<feature type="domain" description="Histidine kinase" evidence="14">
    <location>
        <begin position="390"/>
        <end position="606"/>
    </location>
</feature>
<dbReference type="InterPro" id="IPR011006">
    <property type="entry name" value="CheY-like_superfamily"/>
</dbReference>
<dbReference type="GO" id="GO:0005524">
    <property type="term" value="F:ATP binding"/>
    <property type="evidence" value="ECO:0007669"/>
    <property type="project" value="UniProtKB-KW"/>
</dbReference>
<dbReference type="Gene3D" id="3.40.50.2300">
    <property type="match status" value="2"/>
</dbReference>
<dbReference type="InterPro" id="IPR001789">
    <property type="entry name" value="Sig_transdc_resp-reg_receiver"/>
</dbReference>
<evidence type="ECO:0000256" key="2">
    <source>
        <dbReference type="ARBA" id="ARBA00004236"/>
    </source>
</evidence>
<dbReference type="Proteomes" id="UP000242875">
    <property type="component" value="Unassembled WGS sequence"/>
</dbReference>
<evidence type="ECO:0000256" key="13">
    <source>
        <dbReference type="SAM" id="MobiDB-lite"/>
    </source>
</evidence>
<proteinExistence type="predicted"/>
<dbReference type="InterPro" id="IPR001610">
    <property type="entry name" value="PAC"/>
</dbReference>
<feature type="domain" description="Response regulatory" evidence="15">
    <location>
        <begin position="1246"/>
        <end position="1383"/>
    </location>
</feature>
<dbReference type="Pfam" id="PF00512">
    <property type="entry name" value="HisKA"/>
    <property type="match status" value="2"/>
</dbReference>
<keyword evidence="11" id="KW-0472">Membrane</keyword>
<dbReference type="PRINTS" id="PR00344">
    <property type="entry name" value="BCTRLSENSOR"/>
</dbReference>
<dbReference type="SUPFAM" id="SSF52172">
    <property type="entry name" value="CheY-like"/>
    <property type="match status" value="2"/>
</dbReference>
<evidence type="ECO:0000256" key="9">
    <source>
        <dbReference type="ARBA" id="ARBA00022840"/>
    </source>
</evidence>
<dbReference type="Gene3D" id="3.30.565.10">
    <property type="entry name" value="Histidine kinase-like ATPase, C-terminal domain"/>
    <property type="match status" value="2"/>
</dbReference>
<dbReference type="InterPro" id="IPR013655">
    <property type="entry name" value="PAS_fold_3"/>
</dbReference>
<dbReference type="InterPro" id="IPR005467">
    <property type="entry name" value="His_kinase_dom"/>
</dbReference>
<dbReference type="GO" id="GO:0005886">
    <property type="term" value="C:plasma membrane"/>
    <property type="evidence" value="ECO:0007669"/>
    <property type="project" value="UniProtKB-SubCell"/>
</dbReference>
<dbReference type="GO" id="GO:0000155">
    <property type="term" value="F:phosphorelay sensor kinase activity"/>
    <property type="evidence" value="ECO:0007669"/>
    <property type="project" value="InterPro"/>
</dbReference>
<comment type="caution">
    <text evidence="17">The sequence shown here is derived from an EMBL/GenBank/DDBJ whole genome shotgun (WGS) entry which is preliminary data.</text>
</comment>
<evidence type="ECO:0000256" key="8">
    <source>
        <dbReference type="ARBA" id="ARBA00022777"/>
    </source>
</evidence>
<dbReference type="SMART" id="SM00086">
    <property type="entry name" value="PAC"/>
    <property type="match status" value="1"/>
</dbReference>
<dbReference type="SUPFAM" id="SSF55874">
    <property type="entry name" value="ATPase domain of HSP90 chaperone/DNA topoisomerase II/histidine kinase"/>
    <property type="match status" value="2"/>
</dbReference>
<dbReference type="InterPro" id="IPR036890">
    <property type="entry name" value="HATPase_C_sf"/>
</dbReference>
<dbReference type="EMBL" id="MVBO01000003">
    <property type="protein sequence ID" value="OZJ06458.1"/>
    <property type="molecule type" value="Genomic_DNA"/>
</dbReference>
<dbReference type="Pfam" id="PF08447">
    <property type="entry name" value="PAS_3"/>
    <property type="match status" value="1"/>
</dbReference>
<evidence type="ECO:0000256" key="12">
    <source>
        <dbReference type="PROSITE-ProRule" id="PRU00169"/>
    </source>
</evidence>
<feature type="modified residue" description="4-aspartylphosphate" evidence="12">
    <location>
        <position position="744"/>
    </location>
</feature>
<dbReference type="SMART" id="SM00388">
    <property type="entry name" value="HisKA"/>
    <property type="match status" value="2"/>
</dbReference>
<evidence type="ECO:0000256" key="7">
    <source>
        <dbReference type="ARBA" id="ARBA00022741"/>
    </source>
</evidence>
<dbReference type="Pfam" id="PF02518">
    <property type="entry name" value="HATPase_c"/>
    <property type="match status" value="2"/>
</dbReference>
<evidence type="ECO:0000259" key="15">
    <source>
        <dbReference type="PROSITE" id="PS50110"/>
    </source>
</evidence>
<keyword evidence="8" id="KW-0418">Kinase</keyword>
<reference evidence="17 18" key="1">
    <citation type="journal article" date="2017" name="Mycologia">
        <title>Bifiguratus adelaidae, gen. et sp. nov., a new member of Mucoromycotina in endophytic and soil-dwelling habitats.</title>
        <authorList>
            <person name="Torres-Cruz T.J."/>
            <person name="Billingsley Tobias T.L."/>
            <person name="Almatruk M."/>
            <person name="Hesse C."/>
            <person name="Kuske C.R."/>
            <person name="Desiro A."/>
            <person name="Benucci G.M."/>
            <person name="Bonito G."/>
            <person name="Stajich J.E."/>
            <person name="Dunlap C."/>
            <person name="Arnold A.E."/>
            <person name="Porras-Alfaro A."/>
        </authorList>
    </citation>
    <scope>NUCLEOTIDE SEQUENCE [LARGE SCALE GENOMIC DNA]</scope>
    <source>
        <strain evidence="17 18">AZ0501</strain>
    </source>
</reference>
<dbReference type="CDD" id="cd00130">
    <property type="entry name" value="PAS"/>
    <property type="match status" value="1"/>
</dbReference>
<sequence>MEGTDDEEIFQIENDEPEQSDDAYSSVAFGVQNESEIEKLIASYDWKSHPLGDISKWSPTIKRTIDFMLSQKLPICLFLTTGLYVVYNDSFVEILGNKHPAAFGEKVQDIWPELWEQTKDDYLRVAVRGQVNFHRGKRFLVNRHGYQEELFFYYYIHPVFDGDKIAGAVLNAVDITEDILQRRRDGCIRDISYLVGHGKSTKDAVQYATKALAKHSNDIPFSLHYLVEKTNETSTLRLTAISGLRTSDPLAPTHTHSSLPPSHDTSIASLTDHLNSASTPWDISYAVQQKQIQLVELPEQYQQAMTPDGDKVCQAAILPIYDNQKGRLVSVVILGVNPNRRYDAAYKKFHLILATQLWSNISSAQRLEEARRKQEEMAQLQRTKTAFFQSTSHEFKTPITLLLGHIEQLKSLKLPLEAEYSLTVARRSALRLLKLVTSLLDFSRFDAHRAKPAFLPTDISAYIIDLASVFRSAFDSANLKYEVDVAPVATMAYLDREMMEKVIYNLISNALKCTVTGKVTVRVREVDNEKVEISVIDTGVGIRKEDIPFLFERFYRVESNLKRSNEGTGIGLALTKEIISVHQGEITVQSVEGEGSAFSIVLPLGKEHLDPSTIVDTADGYTQPYRQREVTEQYFEEILTSLPTLGLSKAQVTNDHASENGPTSSVGKAGTIARSPLSPFTPFSQIHEYGFAIYRYVLIADDNADMGEYLQFLLSPFWKVKVCHNGDEAFEVARKNPPGLVVADVMMPRLNGLDFVRKIRSDLELCTLPVILISARGDDNSQVEGLEAGADDYMVKPFNSKEIIARVRTHLELGRLRSEFERLTTLSPVGMFQYDANGKLMFRSKSLTKIADAGSSQIWTTVHPDDISMVRRVWDHSFKVQSREKIEFRYVHRDGKVVWVLAEWGPEYGEDGKFLGIIGAVTDVTERVEAQIQQLNEVQESQVNQELMIDTISHELRNPLNAIYNNVDLLKSTLDSRRKSINELVKTYRISDEMVQDLINTIELDSESVEALESCARHQRIIADDVLNLSKLRHGGVTLNLSLFDPIKVFSDILLVFKAEMDSRDIMFKTEMEWDQGPIYGDSHRLGQIIVNLMSNAIKFTDKCSVRQITFVLRPEPGKSKTSTTMCFAIKDTGIGISKKARANLFRRFSQATNKTEEVYGGSGLGLHICREMVSLMGGDISLESEEGKGTIFTVRINCEKAGDGGTPRSELQQLNLVNVLNDKDMEPTSTTSDQVSAKNKMSSMRIIVGEDNPINQRVMQRQLERAGHKVLIAKNGNEAYDLYTKNPSEIDALLLDLEMSGCSGLQATRMIRSYEKFGDGEPPSDWHFVRSKERTGRFVPIIGLTGHARPEYRVEAMRSGMDEYVIKPYEKDRLLDLLDRLSRESNT</sequence>
<keyword evidence="10" id="KW-0902">Two-component regulatory system</keyword>
<dbReference type="OrthoDB" id="60033at2759"/>
<dbReference type="CDD" id="cd17546">
    <property type="entry name" value="REC_hyHK_CKI1_RcsC-like"/>
    <property type="match status" value="1"/>
</dbReference>
<dbReference type="SUPFAM" id="SSF55785">
    <property type="entry name" value="PYP-like sensor domain (PAS domain)"/>
    <property type="match status" value="2"/>
</dbReference>
<dbReference type="CDD" id="cd17574">
    <property type="entry name" value="REC_OmpR"/>
    <property type="match status" value="1"/>
</dbReference>
<comment type="catalytic activity">
    <reaction evidence="1">
        <text>ATP + protein L-histidine = ADP + protein N-phospho-L-histidine.</text>
        <dbReference type="EC" id="2.7.13.3"/>
    </reaction>
</comment>
<accession>A0A261Y799</accession>
<dbReference type="Pfam" id="PF00072">
    <property type="entry name" value="Response_reg"/>
    <property type="match status" value="2"/>
</dbReference>
<dbReference type="PANTHER" id="PTHR43047">
    <property type="entry name" value="TWO-COMPONENT HISTIDINE PROTEIN KINASE"/>
    <property type="match status" value="1"/>
</dbReference>
<keyword evidence="6" id="KW-0808">Transferase</keyword>
<keyword evidence="9" id="KW-0067">ATP-binding</keyword>
<evidence type="ECO:0000259" key="14">
    <source>
        <dbReference type="PROSITE" id="PS50109"/>
    </source>
</evidence>
<feature type="domain" description="PAC" evidence="16">
    <location>
        <begin position="884"/>
        <end position="936"/>
    </location>
</feature>
<dbReference type="InterPro" id="IPR004358">
    <property type="entry name" value="Sig_transdc_His_kin-like_C"/>
</dbReference>
<gene>
    <name evidence="17" type="ORF">BZG36_00614</name>
</gene>
<organism evidence="17 18">
    <name type="scientific">Bifiguratus adelaidae</name>
    <dbReference type="NCBI Taxonomy" id="1938954"/>
    <lineage>
        <taxon>Eukaryota</taxon>
        <taxon>Fungi</taxon>
        <taxon>Fungi incertae sedis</taxon>
        <taxon>Mucoromycota</taxon>
        <taxon>Mucoromycotina</taxon>
        <taxon>Endogonomycetes</taxon>
        <taxon>Endogonales</taxon>
        <taxon>Endogonales incertae sedis</taxon>
        <taxon>Bifiguratus</taxon>
    </lineage>
</organism>
<protein>
    <recommendedName>
        <fullName evidence="3">histidine kinase</fullName>
        <ecNumber evidence="3">2.7.13.3</ecNumber>
    </recommendedName>
</protein>
<dbReference type="PROSITE" id="PS50109">
    <property type="entry name" value="HIS_KIN"/>
    <property type="match status" value="2"/>
</dbReference>
<keyword evidence="5 12" id="KW-0597">Phosphoprotein</keyword>
<dbReference type="CDD" id="cd00082">
    <property type="entry name" value="HisKA"/>
    <property type="match status" value="2"/>
</dbReference>
<feature type="domain" description="Histidine kinase" evidence="14">
    <location>
        <begin position="951"/>
        <end position="1201"/>
    </location>
</feature>
<dbReference type="InterPro" id="IPR000014">
    <property type="entry name" value="PAS"/>
</dbReference>
<name>A0A261Y799_9FUNG</name>
<dbReference type="InterPro" id="IPR000700">
    <property type="entry name" value="PAS-assoc_C"/>
</dbReference>
<dbReference type="PANTHER" id="PTHR43047:SF72">
    <property type="entry name" value="OSMOSENSING HISTIDINE PROTEIN KINASE SLN1"/>
    <property type="match status" value="1"/>
</dbReference>
<keyword evidence="7" id="KW-0547">Nucleotide-binding</keyword>
<dbReference type="EC" id="2.7.13.3" evidence="3"/>
<evidence type="ECO:0000256" key="10">
    <source>
        <dbReference type="ARBA" id="ARBA00023012"/>
    </source>
</evidence>
<dbReference type="GO" id="GO:0009927">
    <property type="term" value="F:histidine phosphotransfer kinase activity"/>
    <property type="evidence" value="ECO:0007669"/>
    <property type="project" value="TreeGrafter"/>
</dbReference>
<feature type="region of interest" description="Disordered" evidence="13">
    <location>
        <begin position="1"/>
        <end position="22"/>
    </location>
</feature>
<dbReference type="InterPro" id="IPR003661">
    <property type="entry name" value="HisK_dim/P_dom"/>
</dbReference>
<evidence type="ECO:0000313" key="17">
    <source>
        <dbReference type="EMBL" id="OZJ06458.1"/>
    </source>
</evidence>
<feature type="compositionally biased region" description="Acidic residues" evidence="13">
    <location>
        <begin position="1"/>
        <end position="21"/>
    </location>
</feature>
<dbReference type="SUPFAM" id="SSF47384">
    <property type="entry name" value="Homodimeric domain of signal transducing histidine kinase"/>
    <property type="match status" value="2"/>
</dbReference>
<dbReference type="SMART" id="SM00387">
    <property type="entry name" value="HATPase_c"/>
    <property type="match status" value="2"/>
</dbReference>
<evidence type="ECO:0000259" key="16">
    <source>
        <dbReference type="PROSITE" id="PS50113"/>
    </source>
</evidence>
<feature type="domain" description="Response regulatory" evidence="15">
    <location>
        <begin position="696"/>
        <end position="811"/>
    </location>
</feature>
<dbReference type="Gene3D" id="3.30.450.20">
    <property type="entry name" value="PAS domain"/>
    <property type="match status" value="2"/>
</dbReference>
<evidence type="ECO:0000256" key="5">
    <source>
        <dbReference type="ARBA" id="ARBA00022553"/>
    </source>
</evidence>
<evidence type="ECO:0000256" key="11">
    <source>
        <dbReference type="ARBA" id="ARBA00023136"/>
    </source>
</evidence>
<dbReference type="PROSITE" id="PS50110">
    <property type="entry name" value="RESPONSE_REGULATORY"/>
    <property type="match status" value="2"/>
</dbReference>
<keyword evidence="18" id="KW-1185">Reference proteome</keyword>
<evidence type="ECO:0000256" key="1">
    <source>
        <dbReference type="ARBA" id="ARBA00000085"/>
    </source>
</evidence>
<dbReference type="PROSITE" id="PS50113">
    <property type="entry name" value="PAC"/>
    <property type="match status" value="1"/>
</dbReference>
<dbReference type="NCBIfam" id="TIGR00229">
    <property type="entry name" value="sensory_box"/>
    <property type="match status" value="1"/>
</dbReference>
<dbReference type="InterPro" id="IPR036097">
    <property type="entry name" value="HisK_dim/P_sf"/>
</dbReference>
<feature type="modified residue" description="4-aspartylphosphate" evidence="12">
    <location>
        <position position="1297"/>
    </location>
</feature>
<dbReference type="FunFam" id="3.30.565.10:FF:000023">
    <property type="entry name" value="PAS domain-containing sensor histidine kinase"/>
    <property type="match status" value="1"/>
</dbReference>
<dbReference type="SMART" id="SM00448">
    <property type="entry name" value="REC"/>
    <property type="match status" value="2"/>
</dbReference>
<dbReference type="InterPro" id="IPR035965">
    <property type="entry name" value="PAS-like_dom_sf"/>
</dbReference>
<dbReference type="InterPro" id="IPR003594">
    <property type="entry name" value="HATPase_dom"/>
</dbReference>
<evidence type="ECO:0000256" key="3">
    <source>
        <dbReference type="ARBA" id="ARBA00012438"/>
    </source>
</evidence>
<dbReference type="Gene3D" id="1.10.287.130">
    <property type="match status" value="2"/>
</dbReference>
<keyword evidence="4" id="KW-1003">Cell membrane</keyword>
<comment type="subcellular location">
    <subcellularLocation>
        <location evidence="2">Cell membrane</location>
    </subcellularLocation>
</comment>
<evidence type="ECO:0000256" key="4">
    <source>
        <dbReference type="ARBA" id="ARBA00022475"/>
    </source>
</evidence>
<evidence type="ECO:0000313" key="18">
    <source>
        <dbReference type="Proteomes" id="UP000242875"/>
    </source>
</evidence>
<dbReference type="FunFam" id="3.30.565.10:FF:000010">
    <property type="entry name" value="Sensor histidine kinase RcsC"/>
    <property type="match status" value="1"/>
</dbReference>
<evidence type="ECO:0000256" key="6">
    <source>
        <dbReference type="ARBA" id="ARBA00022679"/>
    </source>
</evidence>